<name>A0A938B1Z3_UNCTE</name>
<accession>A0A938B1Z3</accession>
<reference evidence="4" key="1">
    <citation type="submission" date="2019-03" db="EMBL/GenBank/DDBJ databases">
        <title>Lake Tanganyika Metagenome-Assembled Genomes (MAGs).</title>
        <authorList>
            <person name="Tran P."/>
        </authorList>
    </citation>
    <scope>NUCLEOTIDE SEQUENCE</scope>
    <source>
        <strain evidence="4">K_DeepCast_65m_m2_066</strain>
    </source>
</reference>
<dbReference type="PANTHER" id="PTHR31350">
    <property type="entry name" value="SI:DKEY-261L7.2"/>
    <property type="match status" value="1"/>
</dbReference>
<sequence length="276" mass="31615">MDVSEVRQRFAALIAHPQGVFRLAEGALLIAQEEYPALDIPAYLQRLDAMAAVVSARLGLEIDPQRIVVQLNAYLFDEQGFRGNQEQYYDSRNSFLNEVIERKTGIPITLSVVYIELARLVGLPIVGVGMPGHFLVRYSAQPTVFWIDPYYRGQILTREDCRERLTDMYGPRLLWDDAYLEPVSDHAILQRMLYNLKAIYVQRHDHQRALQIVERLLLLRPDVLTEMRDRGLLHAQLGAVEAALDDLHHYLQLVPDAPDAAVIAQHMATLRRHLSR</sequence>
<protein>
    <submittedName>
        <fullName evidence="4">Tetratricopeptide repeat protein</fullName>
    </submittedName>
</protein>
<evidence type="ECO:0000259" key="3">
    <source>
        <dbReference type="Pfam" id="PF13369"/>
    </source>
</evidence>
<proteinExistence type="inferred from homology"/>
<dbReference type="InterPro" id="IPR019734">
    <property type="entry name" value="TPR_rpt"/>
</dbReference>
<dbReference type="AlphaFoldDB" id="A0A938B1Z3"/>
<comment type="caution">
    <text evidence="4">The sequence shown here is derived from an EMBL/GenBank/DDBJ whole genome shotgun (WGS) entry which is preliminary data.</text>
</comment>
<evidence type="ECO:0000256" key="1">
    <source>
        <dbReference type="ARBA" id="ARBA00007100"/>
    </source>
</evidence>
<dbReference type="PROSITE" id="PS50005">
    <property type="entry name" value="TPR"/>
    <property type="match status" value="1"/>
</dbReference>
<feature type="repeat" description="TPR" evidence="2">
    <location>
        <begin position="190"/>
        <end position="223"/>
    </location>
</feature>
<comment type="similarity">
    <text evidence="1">Belongs to the UPF0162 family.</text>
</comment>
<dbReference type="Pfam" id="PF13369">
    <property type="entry name" value="Transglut_core2"/>
    <property type="match status" value="1"/>
</dbReference>
<dbReference type="Proteomes" id="UP000712673">
    <property type="component" value="Unassembled WGS sequence"/>
</dbReference>
<dbReference type="Gene3D" id="1.25.40.10">
    <property type="entry name" value="Tetratricopeptide repeat domain"/>
    <property type="match status" value="1"/>
</dbReference>
<dbReference type="EMBL" id="VGLS01000010">
    <property type="protein sequence ID" value="MBM3222328.1"/>
    <property type="molecule type" value="Genomic_DNA"/>
</dbReference>
<gene>
    <name evidence="4" type="ORF">FJZ47_00785</name>
</gene>
<evidence type="ECO:0000256" key="2">
    <source>
        <dbReference type="PROSITE-ProRule" id="PRU00339"/>
    </source>
</evidence>
<dbReference type="Pfam" id="PF13371">
    <property type="entry name" value="TPR_9"/>
    <property type="match status" value="1"/>
</dbReference>
<dbReference type="SUPFAM" id="SSF48452">
    <property type="entry name" value="TPR-like"/>
    <property type="match status" value="1"/>
</dbReference>
<keyword evidence="2" id="KW-0802">TPR repeat</keyword>
<dbReference type="PANTHER" id="PTHR31350:SF21">
    <property type="entry name" value="F-BOX ONLY PROTEIN 21"/>
    <property type="match status" value="1"/>
</dbReference>
<evidence type="ECO:0000313" key="5">
    <source>
        <dbReference type="Proteomes" id="UP000712673"/>
    </source>
</evidence>
<dbReference type="InterPro" id="IPR032698">
    <property type="entry name" value="SirB1_N"/>
</dbReference>
<feature type="domain" description="Protein SirB1 N-terminal" evidence="3">
    <location>
        <begin position="42"/>
        <end position="193"/>
    </location>
</feature>
<organism evidence="4 5">
    <name type="scientific">Tectimicrobiota bacterium</name>
    <dbReference type="NCBI Taxonomy" id="2528274"/>
    <lineage>
        <taxon>Bacteria</taxon>
        <taxon>Pseudomonadati</taxon>
        <taxon>Nitrospinota/Tectimicrobiota group</taxon>
        <taxon>Candidatus Tectimicrobiota</taxon>
    </lineage>
</organism>
<evidence type="ECO:0000313" key="4">
    <source>
        <dbReference type="EMBL" id="MBM3222328.1"/>
    </source>
</evidence>
<dbReference type="InterPro" id="IPR011990">
    <property type="entry name" value="TPR-like_helical_dom_sf"/>
</dbReference>